<dbReference type="InterPro" id="IPR036691">
    <property type="entry name" value="Endo/exonu/phosph_ase_sf"/>
</dbReference>
<dbReference type="OrthoDB" id="448387at2759"/>
<gene>
    <name evidence="3" type="ORF">C1SCF055_LOCUS24210</name>
</gene>
<reference evidence="3" key="1">
    <citation type="submission" date="2022-10" db="EMBL/GenBank/DDBJ databases">
        <authorList>
            <person name="Chen Y."/>
            <person name="Dougan E. K."/>
            <person name="Chan C."/>
            <person name="Rhodes N."/>
            <person name="Thang M."/>
        </authorList>
    </citation>
    <scope>NUCLEOTIDE SEQUENCE</scope>
</reference>
<dbReference type="Proteomes" id="UP001152797">
    <property type="component" value="Unassembled WGS sequence"/>
</dbReference>
<dbReference type="EMBL" id="CAMXCT010002390">
    <property type="protein sequence ID" value="CAI3997872.1"/>
    <property type="molecule type" value="Genomic_DNA"/>
</dbReference>
<dbReference type="PANTHER" id="PTHR24073">
    <property type="entry name" value="DRAB5-RELATED"/>
    <property type="match status" value="1"/>
</dbReference>
<keyword evidence="4" id="KW-0418">Kinase</keyword>
<evidence type="ECO:0000313" key="5">
    <source>
        <dbReference type="Proteomes" id="UP001152797"/>
    </source>
</evidence>
<dbReference type="Pfam" id="PF08477">
    <property type="entry name" value="Roc"/>
    <property type="match status" value="2"/>
</dbReference>
<reference evidence="4 5" key="2">
    <citation type="submission" date="2024-05" db="EMBL/GenBank/DDBJ databases">
        <authorList>
            <person name="Chen Y."/>
            <person name="Shah S."/>
            <person name="Dougan E. K."/>
            <person name="Thang M."/>
            <person name="Chan C."/>
        </authorList>
    </citation>
    <scope>NUCLEOTIDE SEQUENCE [LARGE SCALE GENOMIC DNA]</scope>
</reference>
<accession>A0A9P1CVH5</accession>
<dbReference type="SUPFAM" id="SSF56219">
    <property type="entry name" value="DNase I-like"/>
    <property type="match status" value="2"/>
</dbReference>
<organism evidence="3">
    <name type="scientific">Cladocopium goreaui</name>
    <dbReference type="NCBI Taxonomy" id="2562237"/>
    <lineage>
        <taxon>Eukaryota</taxon>
        <taxon>Sar</taxon>
        <taxon>Alveolata</taxon>
        <taxon>Dinophyceae</taxon>
        <taxon>Suessiales</taxon>
        <taxon>Symbiodiniaceae</taxon>
        <taxon>Cladocopium</taxon>
    </lineage>
</organism>
<keyword evidence="5" id="KW-1185">Reference proteome</keyword>
<keyword evidence="2" id="KW-0342">GTP-binding</keyword>
<sequence>MIPAPAVDSLPDLTVFPESHEAPSPPSRGMIPAPAVDSLPGLRAIPESHEEVVHFDFDEELAAIEEVSPDELERLRKLAVEKQKEGAAPLPVVRLCFVGRGRAGKTTTLRRLKGEPFRDEEPSTHGLDVWAGQAEAHLQADGSAVGPWKEWKESMHHTAVEDALRKAPEADVENPGTAYSRAAVYVKQKNDAAPLLPPETCGPTIMDEGTLSNILSRKKSEKGGVEVRLQCWDFPGQEEYALLNQIFFSERAIYLVFFDMTGKMDEEWRHICFWLWAIGMFSKKKNAKPPILLLGTKAGEPYSYKLDELELQKRLEDLQEKVPWLKEQLQLHPNGFWLFPIENKGTSSEAFISPLRLHLQHVALQFVTPRDSLEADDDAVSGLVGVQAKLYPLAWLQAHDLLTRLGSGFRATAPMVEVEKVAPDAELKSGRKLEIASNLRATLSDKSWLIVPRGSSIKIENEAGVGANGIELNFHVFCDFLQLEVVQQLLEGMQPRGLSNNDAETVLRLLNLLGTLVWMDQPELRNLVLLNPRRVAVAMASLMTICFGQENFEHRDMMMIERKITEHRSDLLRFQSTGIATRKLIRGLWKEEFPEESQQELLRQILLEKHLMFERLVQDEFVLPSCLPVAHSAEEVLREAGKVLYLDVGGLLSPNFFPALAQKMYSCQITNDSESTWKPGPPQVFRNRGHFHAGTCSVSISVFPVSLCRSSKSVLRIVVQGGNELKYEEVAQNVKHLLEKDIFGFNPGCEADPASFFQLKAVPKENDDFEGIDSALCMNVGCKQTCSLCRLRALLEERFLPDLDSALRSVVQSAAIFGRHTRPAGSFRFKAMKYPGDVDLEEYLAIDANSRDEALTELCRTIQTQYGNITGAGGVEVFFGGFKAGFEPASECSGAKTKYLSWTQQDILCSSTEALKKALGEGHHTWTAKLDMFAKVNLFEDSKETPRYFEVTNVLRAGWFKGPQPIQPISDEKDFLQSVEKNLEKFSGEEPNAMKYVKRLWERSAYLAERGFDLEWNLSILEALRPLLGHWVAELNQVAAHVETIINMMQSSHELFEHACADLPILRQNLSRLKSRLHNIDESEKQAAEDGRDSIAKAMEYIPELLPESPPEAPKEKDMLRTFLHKAQLLLESCVETVLIGKLGSFEVPVAKPLGKLWTFPSDHPPIAAMLKLGENSIKVASWNVLNRNYYKYIDKDTQGLKGSEITMQHEAGTRESKIIEKIEEMLQNDFRILCLQECWPELLQQLGEALEERQPEVQMRCSGEDKNQEAILFHSDHVYFRERIHFHRAFRENFKKVVTEAHFKHAGMGLLRVVTTHLPGAPFGRARKEFADCIAGIVKGEKLPTVLLADLNFPEKAIQPLLLDHDLDVSFVPTPYPTNICQGSLLPKRIDSIAVINHEVKGATLQATALKAEDVLDGLREVVDLLKSRSAEPWTPTRYQSDKDPSGRWSMNFTYTIGPEGNEGIFDGKVQLLDRHVYNSVSAAVNYLNDGLSEQTTGRENSSYLGYTLNNLSPWALRAVATSAVEQRTRRKQSTSWRSPRGDIGVLSDMTAFDLALKKYAPDRLRTCGGEALVPWALRTGVAGVGHFCLRKNVYTVDAMLCDRPITGELEPLKVIGFIKPDEFLAMWVLMHAACESCQDRLDRARSDEDASKGWDRSESAWIPSKTSAVSPEELERLRELAVEKQKEGAAPLPVVRLCFVGRGRAGKTTTLRRLKGEPFRDEEPSTHGLDVWAGQAEAHLQAHGSAAGPWKEWKESMHHTAVKDALRKAPEADVENPGTAYSRAAAYVKQKNDAAPLLPPETCGPTIMDDDTISNILSSEKSEKDGVEVRLQCWDFPGQEEYALLNQIFFSERAIYLVFFDVTGKMDEEWRHICFWLWAIGMFSKKKNAKPPILLLGTKAGEPYSYKLDELELQKRLKDLQEKVPWLKEQLQLHPNGLRDRNCWLFPIENKGINSEEFIRPLRRHLQHMVLQFVTPRDSLEADDDAVSGLVGVQAKRYPLAWLQAHDLLTRLGSGFRATAPMVEVKKVAQDEDLESGRKLEIASNLRATLSDKSWLIVPRGSSIKIENEVGVGANGIELNFHVSCDFLELEVVQQLLKGMQPTGLSNDDAETVLRLLNLLGTLVWMDQPELRNLVLLNPRRVAVAMASLMTICFGQENFEHRDMMMIERKITEHRSDLLRFQSTGIATRKLIRGLWKEDPREFPEESQQELIRQILLEKHLMFERLVQDEFVLPSCLPIAHSAEEVLREAGKVLYLDVGGLLSPNFFPALAQKMYSCQITNDSESTWKPGPPQVFRNRGHFHAGTCSVSISLFPVSLCRSSKSLLRIVVQGGNELKYEEVAQKVKHLLENDIFGFNPGCETDPASIFQLKAIPITSALCMNVGCQQTCSLCRLRALLEERFLPDLDSALRSVVQRAAIFGRHTRPAGSFRFKAMKYPGDVDLEEYLAIDANSRDEALTELCRTIQTQYGNITRAGGVEVFFGGFKAGFGPVTNVLRAGWFKGPQPIQPISDEKDFLQSVEKNLEKFSGEEPNAMKYVKRLWERSAYLAERGFDLEWNLSILEALRPLFGHWVAELNQVAAHVETIINMMQSSHELFEHACQNLSRLKSRLHNIDESEKQAAEDGRDSIAKALKYIPELLPESSPEAAKEKDMLRTFLHKAQLLLESCVETVLIGKLGSFEVPVAKPLGKLWTFPSDHPPIAAMLKLGENSIKVASWNVLNRNYYKYIDKDTQGLKGSEITMQHDAGTRESKIIEKIEEMLQNDFRILCLQECWPELLQQLGEALEERQPEVQMRCSGEDKHLPGAPFGRARKEFADCIAGIVKGEKLPTVLLADLNFPEKGSLLPKRIDSIAVINHEVKGAKLQATALKAEDVLDGLREVVDLLKSRSAEPWTPTRYQSDKAGQAIWESLCLMKDKVCAVRMGIYHGQSFVRATTPAAAIAAEENQ</sequence>
<dbReference type="SUPFAM" id="SSF52540">
    <property type="entry name" value="P-loop containing nucleoside triphosphate hydrolases"/>
    <property type="match status" value="2"/>
</dbReference>
<dbReference type="EMBL" id="CAMXCT020002390">
    <property type="protein sequence ID" value="CAL1151247.1"/>
    <property type="molecule type" value="Genomic_DNA"/>
</dbReference>
<comment type="caution">
    <text evidence="3">The sequence shown here is derived from an EMBL/GenBank/DDBJ whole genome shotgun (WGS) entry which is preliminary data.</text>
</comment>
<name>A0A9P1CVH5_9DINO</name>
<evidence type="ECO:0000313" key="4">
    <source>
        <dbReference type="EMBL" id="CAL4785184.1"/>
    </source>
</evidence>
<keyword evidence="4" id="KW-0808">Transferase</keyword>
<dbReference type="GO" id="GO:0005525">
    <property type="term" value="F:GTP binding"/>
    <property type="evidence" value="ECO:0007669"/>
    <property type="project" value="UniProtKB-KW"/>
</dbReference>
<evidence type="ECO:0000256" key="2">
    <source>
        <dbReference type="ARBA" id="ARBA00023134"/>
    </source>
</evidence>
<evidence type="ECO:0000313" key="3">
    <source>
        <dbReference type="EMBL" id="CAI3997872.1"/>
    </source>
</evidence>
<keyword evidence="1" id="KW-0547">Nucleotide-binding</keyword>
<dbReference type="Gene3D" id="3.60.10.10">
    <property type="entry name" value="Endonuclease/exonuclease/phosphatase"/>
    <property type="match status" value="1"/>
</dbReference>
<dbReference type="GO" id="GO:0016301">
    <property type="term" value="F:kinase activity"/>
    <property type="evidence" value="ECO:0007669"/>
    <property type="project" value="UniProtKB-KW"/>
</dbReference>
<dbReference type="InterPro" id="IPR027417">
    <property type="entry name" value="P-loop_NTPase"/>
</dbReference>
<protein>
    <submittedName>
        <fullName evidence="4">Probable serine/threonine-protein kinase roco5 (Ras of complex proteins and C-terminal of roc 5)</fullName>
    </submittedName>
</protein>
<dbReference type="Gene3D" id="3.40.50.300">
    <property type="entry name" value="P-loop containing nucleotide triphosphate hydrolases"/>
    <property type="match status" value="2"/>
</dbReference>
<proteinExistence type="predicted"/>
<evidence type="ECO:0000256" key="1">
    <source>
        <dbReference type="ARBA" id="ARBA00022741"/>
    </source>
</evidence>
<dbReference type="EMBL" id="CAMXCT030002390">
    <property type="protein sequence ID" value="CAL4785184.1"/>
    <property type="molecule type" value="Genomic_DNA"/>
</dbReference>